<comment type="function">
    <text evidence="6">Toxic component of a toxin-antitoxin (TA) system. An RNase.</text>
</comment>
<dbReference type="CDD" id="cd18756">
    <property type="entry name" value="PIN_MtVapC15-VapC11-like"/>
    <property type="match status" value="1"/>
</dbReference>
<evidence type="ECO:0000256" key="4">
    <source>
        <dbReference type="ARBA" id="ARBA00022801"/>
    </source>
</evidence>
<name>K6WUJ6_9MICO</name>
<dbReference type="PANTHER" id="PTHR42740">
    <property type="entry name" value="RIBONUCLEASE VAPC3"/>
    <property type="match status" value="1"/>
</dbReference>
<protein>
    <recommendedName>
        <fullName evidence="6">Ribonuclease VapC</fullName>
        <shortName evidence="6">RNase VapC</shortName>
        <ecNumber evidence="6">3.1.-.-</ecNumber>
    </recommendedName>
    <alternativeName>
        <fullName evidence="6">Toxin VapC</fullName>
    </alternativeName>
</protein>
<keyword evidence="4 6" id="KW-0378">Hydrolase</keyword>
<dbReference type="InterPro" id="IPR002716">
    <property type="entry name" value="PIN_dom"/>
</dbReference>
<keyword evidence="2 6" id="KW-0540">Nuclease</keyword>
<dbReference type="STRING" id="1184609.KILIM_026_00330"/>
<organism evidence="8 9">
    <name type="scientific">Kineosphaera limosa NBRC 100340</name>
    <dbReference type="NCBI Taxonomy" id="1184609"/>
    <lineage>
        <taxon>Bacteria</taxon>
        <taxon>Bacillati</taxon>
        <taxon>Actinomycetota</taxon>
        <taxon>Actinomycetes</taxon>
        <taxon>Micrococcales</taxon>
        <taxon>Dermatophilaceae</taxon>
        <taxon>Kineosphaera</taxon>
    </lineage>
</organism>
<dbReference type="Proteomes" id="UP000008366">
    <property type="component" value="Unassembled WGS sequence"/>
</dbReference>
<dbReference type="AlphaFoldDB" id="K6WUJ6"/>
<dbReference type="GO" id="GO:0016787">
    <property type="term" value="F:hydrolase activity"/>
    <property type="evidence" value="ECO:0007669"/>
    <property type="project" value="UniProtKB-KW"/>
</dbReference>
<dbReference type="GO" id="GO:0090729">
    <property type="term" value="F:toxin activity"/>
    <property type="evidence" value="ECO:0007669"/>
    <property type="project" value="UniProtKB-KW"/>
</dbReference>
<dbReference type="InterPro" id="IPR051749">
    <property type="entry name" value="PINc/VapC_TA_RNase"/>
</dbReference>
<dbReference type="Gene3D" id="3.40.50.1010">
    <property type="entry name" value="5'-nuclease"/>
    <property type="match status" value="1"/>
</dbReference>
<dbReference type="OrthoDB" id="9811788at2"/>
<dbReference type="InterPro" id="IPR029060">
    <property type="entry name" value="PIN-like_dom_sf"/>
</dbReference>
<keyword evidence="9" id="KW-1185">Reference proteome</keyword>
<comment type="caution">
    <text evidence="8">The sequence shown here is derived from an EMBL/GenBank/DDBJ whole genome shotgun (WGS) entry which is preliminary data.</text>
</comment>
<evidence type="ECO:0000313" key="9">
    <source>
        <dbReference type="Proteomes" id="UP000008366"/>
    </source>
</evidence>
<keyword evidence="6" id="KW-0800">Toxin</keyword>
<feature type="binding site" evidence="6">
    <location>
        <position position="5"/>
    </location>
    <ligand>
        <name>Mg(2+)</name>
        <dbReference type="ChEBI" id="CHEBI:18420"/>
    </ligand>
</feature>
<evidence type="ECO:0000259" key="7">
    <source>
        <dbReference type="Pfam" id="PF01850"/>
    </source>
</evidence>
<evidence type="ECO:0000256" key="3">
    <source>
        <dbReference type="ARBA" id="ARBA00022723"/>
    </source>
</evidence>
<evidence type="ECO:0000313" key="8">
    <source>
        <dbReference type="EMBL" id="GAB95762.1"/>
    </source>
</evidence>
<keyword evidence="1 6" id="KW-1277">Toxin-antitoxin system</keyword>
<evidence type="ECO:0000256" key="5">
    <source>
        <dbReference type="ARBA" id="ARBA00022842"/>
    </source>
</evidence>
<proteinExistence type="inferred from homology"/>
<evidence type="ECO:0000256" key="2">
    <source>
        <dbReference type="ARBA" id="ARBA00022722"/>
    </source>
</evidence>
<reference evidence="8 9" key="1">
    <citation type="submission" date="2012-08" db="EMBL/GenBank/DDBJ databases">
        <title>Whole genome shotgun sequence of Kineosphaera limosa NBRC 100340.</title>
        <authorList>
            <person name="Yoshida I."/>
            <person name="Isaki S."/>
            <person name="Hosoyama A."/>
            <person name="Tsuchikane K."/>
            <person name="Katsumata H."/>
            <person name="Ando Y."/>
            <person name="Ohji S."/>
            <person name="Hamada M."/>
            <person name="Tamura T."/>
            <person name="Yamazoe A."/>
            <person name="Yamazaki S."/>
            <person name="Fujita N."/>
        </authorList>
    </citation>
    <scope>NUCLEOTIDE SEQUENCE [LARGE SCALE GENOMIC DNA]</scope>
    <source>
        <strain evidence="8 9">NBRC 100340</strain>
    </source>
</reference>
<dbReference type="InterPro" id="IPR022907">
    <property type="entry name" value="VapC_family"/>
</dbReference>
<dbReference type="eggNOG" id="COG1487">
    <property type="taxonomic scope" value="Bacteria"/>
</dbReference>
<dbReference type="PANTHER" id="PTHR42740:SF1">
    <property type="entry name" value="RIBONUCLEASE VAPC3"/>
    <property type="match status" value="1"/>
</dbReference>
<dbReference type="HAMAP" id="MF_00265">
    <property type="entry name" value="VapC_Nob1"/>
    <property type="match status" value="1"/>
</dbReference>
<keyword evidence="5 6" id="KW-0460">Magnesium</keyword>
<evidence type="ECO:0000256" key="6">
    <source>
        <dbReference type="HAMAP-Rule" id="MF_00265"/>
    </source>
</evidence>
<comment type="cofactor">
    <cofactor evidence="6">
        <name>Mg(2+)</name>
        <dbReference type="ChEBI" id="CHEBI:18420"/>
    </cofactor>
</comment>
<keyword evidence="3 6" id="KW-0479">Metal-binding</keyword>
<gene>
    <name evidence="6" type="primary">vapC</name>
    <name evidence="8" type="ORF">KILIM_026_00330</name>
</gene>
<evidence type="ECO:0000256" key="1">
    <source>
        <dbReference type="ARBA" id="ARBA00022649"/>
    </source>
</evidence>
<feature type="domain" description="PIN" evidence="7">
    <location>
        <begin position="2"/>
        <end position="123"/>
    </location>
</feature>
<accession>K6WUJ6</accession>
<dbReference type="RefSeq" id="WP_006592294.1">
    <property type="nucleotide sequence ID" value="NZ_BAHD01000026.1"/>
</dbReference>
<sequence length="135" mass="14747">MILVDTSAWVEFDRATGSTVDEALTGLIADQGPIAVTEPIVMEVCAGARTAFRETELRRLLHRFHLARFDAAADFNAAVTTYRACRRAGITPRGLIDCMIVSVALRGGHEVLAWDRDLANVARVTGLRLHRASLS</sequence>
<feature type="binding site" evidence="6">
    <location>
        <position position="97"/>
    </location>
    <ligand>
        <name>Mg(2+)</name>
        <dbReference type="ChEBI" id="CHEBI:18420"/>
    </ligand>
</feature>
<dbReference type="EMBL" id="BAHD01000026">
    <property type="protein sequence ID" value="GAB95762.1"/>
    <property type="molecule type" value="Genomic_DNA"/>
</dbReference>
<comment type="similarity">
    <text evidence="6">Belongs to the PINc/VapC protein family.</text>
</comment>
<dbReference type="Pfam" id="PF01850">
    <property type="entry name" value="PIN"/>
    <property type="match status" value="1"/>
</dbReference>
<dbReference type="GO" id="GO:0004540">
    <property type="term" value="F:RNA nuclease activity"/>
    <property type="evidence" value="ECO:0007669"/>
    <property type="project" value="InterPro"/>
</dbReference>
<dbReference type="SUPFAM" id="SSF88723">
    <property type="entry name" value="PIN domain-like"/>
    <property type="match status" value="1"/>
</dbReference>
<dbReference type="GO" id="GO:0000287">
    <property type="term" value="F:magnesium ion binding"/>
    <property type="evidence" value="ECO:0007669"/>
    <property type="project" value="UniProtKB-UniRule"/>
</dbReference>
<dbReference type="EC" id="3.1.-.-" evidence="6"/>